<dbReference type="Proteomes" id="UP001267290">
    <property type="component" value="Unassembled WGS sequence"/>
</dbReference>
<dbReference type="EMBL" id="JAVDSB010000001">
    <property type="protein sequence ID" value="MDR6549588.1"/>
    <property type="molecule type" value="Genomic_DNA"/>
</dbReference>
<accession>A0ABU1NQ30</accession>
<gene>
    <name evidence="1" type="ORF">J2736_000771</name>
</gene>
<dbReference type="SUPFAM" id="SSF53807">
    <property type="entry name" value="Helical backbone' metal receptor"/>
    <property type="match status" value="1"/>
</dbReference>
<name>A0ABU1NQ30_9BACL</name>
<comment type="caution">
    <text evidence="1">The sequence shown here is derived from an EMBL/GenBank/DDBJ whole genome shotgun (WGS) entry which is preliminary data.</text>
</comment>
<dbReference type="RefSeq" id="WP_310223696.1">
    <property type="nucleotide sequence ID" value="NZ_JAVDSB010000001.1"/>
</dbReference>
<sequence length="99" mass="11027">MTPATLVDDIQWTKSVQLSELAECDADHIIVNIGKDAISQATWANQSSQASWHGLKAVKKGQVHWTSGYAGWESPWNEHTAFNHDRFLGQFAQIIHPAT</sequence>
<evidence type="ECO:0000313" key="2">
    <source>
        <dbReference type="Proteomes" id="UP001267290"/>
    </source>
</evidence>
<organism evidence="1 2">
    <name type="scientific">Paenibacillus qinlingensis</name>
    <dbReference type="NCBI Taxonomy" id="1837343"/>
    <lineage>
        <taxon>Bacteria</taxon>
        <taxon>Bacillati</taxon>
        <taxon>Bacillota</taxon>
        <taxon>Bacilli</taxon>
        <taxon>Bacillales</taxon>
        <taxon>Paenibacillaceae</taxon>
        <taxon>Paenibacillus</taxon>
    </lineage>
</organism>
<keyword evidence="2" id="KW-1185">Reference proteome</keyword>
<reference evidence="1 2" key="1">
    <citation type="submission" date="2023-07" db="EMBL/GenBank/DDBJ databases">
        <title>Sorghum-associated microbial communities from plants grown in Nebraska, USA.</title>
        <authorList>
            <person name="Schachtman D."/>
        </authorList>
    </citation>
    <scope>NUCLEOTIDE SEQUENCE [LARGE SCALE GENOMIC DNA]</scope>
    <source>
        <strain evidence="1 2">CC258</strain>
    </source>
</reference>
<evidence type="ECO:0000313" key="1">
    <source>
        <dbReference type="EMBL" id="MDR6549588.1"/>
    </source>
</evidence>
<protein>
    <submittedName>
        <fullName evidence="1">ABC-type Fe3+-citrate transport system substrate-binding protein</fullName>
    </submittedName>
</protein>
<proteinExistence type="predicted"/>
<dbReference type="Gene3D" id="3.40.50.1980">
    <property type="entry name" value="Nitrogenase molybdenum iron protein domain"/>
    <property type="match status" value="1"/>
</dbReference>